<keyword evidence="5 6" id="KW-0472">Membrane</keyword>
<dbReference type="AlphaFoldDB" id="A0A7V2SV18"/>
<keyword evidence="3 6" id="KW-0812">Transmembrane</keyword>
<dbReference type="InterPro" id="IPR051611">
    <property type="entry name" value="ECF_transporter_component"/>
</dbReference>
<dbReference type="PANTHER" id="PTHR34857:SF2">
    <property type="entry name" value="SLL0384 PROTEIN"/>
    <property type="match status" value="1"/>
</dbReference>
<feature type="transmembrane region" description="Helical" evidence="6">
    <location>
        <begin position="115"/>
        <end position="136"/>
    </location>
</feature>
<evidence type="ECO:0000256" key="3">
    <source>
        <dbReference type="ARBA" id="ARBA00022692"/>
    </source>
</evidence>
<dbReference type="GO" id="GO:0006824">
    <property type="term" value="P:cobalt ion transport"/>
    <property type="evidence" value="ECO:0007669"/>
    <property type="project" value="InterPro"/>
</dbReference>
<dbReference type="NCBIfam" id="TIGR02454">
    <property type="entry name" value="ECF_T_CbiQ"/>
    <property type="match status" value="1"/>
</dbReference>
<proteinExistence type="predicted"/>
<feature type="transmembrane region" description="Helical" evidence="6">
    <location>
        <begin position="62"/>
        <end position="80"/>
    </location>
</feature>
<evidence type="ECO:0000256" key="5">
    <source>
        <dbReference type="ARBA" id="ARBA00023136"/>
    </source>
</evidence>
<evidence type="ECO:0000256" key="1">
    <source>
        <dbReference type="ARBA" id="ARBA00004651"/>
    </source>
</evidence>
<evidence type="ECO:0000256" key="6">
    <source>
        <dbReference type="SAM" id="Phobius"/>
    </source>
</evidence>
<keyword evidence="4 6" id="KW-1133">Transmembrane helix</keyword>
<evidence type="ECO:0000313" key="7">
    <source>
        <dbReference type="EMBL" id="HFC46306.1"/>
    </source>
</evidence>
<dbReference type="EMBL" id="DRND01000029">
    <property type="protein sequence ID" value="HFC46306.1"/>
    <property type="molecule type" value="Genomic_DNA"/>
</dbReference>
<dbReference type="InterPro" id="IPR003339">
    <property type="entry name" value="ABC/ECF_trnsptr_transmembrane"/>
</dbReference>
<comment type="subcellular location">
    <subcellularLocation>
        <location evidence="1">Cell membrane</location>
        <topology evidence="1">Multi-pass membrane protein</topology>
    </subcellularLocation>
</comment>
<protein>
    <submittedName>
        <fullName evidence="7">Cobalt ECF transporter T component CbiQ</fullName>
    </submittedName>
</protein>
<evidence type="ECO:0000256" key="2">
    <source>
        <dbReference type="ARBA" id="ARBA00022475"/>
    </source>
</evidence>
<feature type="transmembrane region" description="Helical" evidence="6">
    <location>
        <begin position="231"/>
        <end position="252"/>
    </location>
</feature>
<accession>A0A7V2SV18</accession>
<evidence type="ECO:0000256" key="4">
    <source>
        <dbReference type="ARBA" id="ARBA00022989"/>
    </source>
</evidence>
<reference evidence="7" key="1">
    <citation type="journal article" date="2020" name="mSystems">
        <title>Genome- and Community-Level Interaction Insights into Carbon Utilization and Element Cycling Functions of Hydrothermarchaeota in Hydrothermal Sediment.</title>
        <authorList>
            <person name="Zhou Z."/>
            <person name="Liu Y."/>
            <person name="Xu W."/>
            <person name="Pan J."/>
            <person name="Luo Z.H."/>
            <person name="Li M."/>
        </authorList>
    </citation>
    <scope>NUCLEOTIDE SEQUENCE [LARGE SCALE GENOMIC DNA]</scope>
    <source>
        <strain evidence="7">HyVt-503</strain>
    </source>
</reference>
<keyword evidence="2" id="KW-1003">Cell membrane</keyword>
<name>A0A7V2SV18_9BACT</name>
<dbReference type="GO" id="GO:0043190">
    <property type="term" value="C:ATP-binding cassette (ABC) transporter complex"/>
    <property type="evidence" value="ECO:0007669"/>
    <property type="project" value="InterPro"/>
</dbReference>
<comment type="caution">
    <text evidence="7">The sequence shown here is derived from an EMBL/GenBank/DDBJ whole genome shotgun (WGS) entry which is preliminary data.</text>
</comment>
<dbReference type="InterPro" id="IPR012809">
    <property type="entry name" value="ECF_CbiQ"/>
</dbReference>
<dbReference type="Pfam" id="PF02361">
    <property type="entry name" value="CbiQ"/>
    <property type="match status" value="1"/>
</dbReference>
<dbReference type="CDD" id="cd16914">
    <property type="entry name" value="EcfT"/>
    <property type="match status" value="1"/>
</dbReference>
<dbReference type="PANTHER" id="PTHR34857">
    <property type="entry name" value="SLL0384 PROTEIN"/>
    <property type="match status" value="1"/>
</dbReference>
<feature type="transmembrane region" description="Helical" evidence="6">
    <location>
        <begin position="27"/>
        <end position="55"/>
    </location>
</feature>
<dbReference type="Proteomes" id="UP000885797">
    <property type="component" value="Unassembled WGS sequence"/>
</dbReference>
<sequence length="253" mass="28723">MTCEKFSTGYSFFHRCDPRVKIVLLTLAAWVVATLNTLTYQLLALALAGTMLLVSRLPKKEVLVRLLGFNAFCLLIWLTTPFTTSGEVLFHLIGPLEISKTGVMSALEVTLKSNAILFMTLSMLSTSTITQITHALSHLKVPPRAIQLFYFTWRYIHVVSQEAKKIQEAMRLRGFRLRTSLYTYRYIGYFLGAIFIKSYDAGTQVQRAMELRGFNGTFWLIDHFTLKKADMVFFAVGIGTIGLIFFGDHFGYL</sequence>
<organism evidence="7">
    <name type="scientific">Dissulfuribacter thermophilus</name>
    <dbReference type="NCBI Taxonomy" id="1156395"/>
    <lineage>
        <taxon>Bacteria</taxon>
        <taxon>Pseudomonadati</taxon>
        <taxon>Thermodesulfobacteriota</taxon>
        <taxon>Dissulfuribacteria</taxon>
        <taxon>Dissulfuribacterales</taxon>
        <taxon>Dissulfuribacteraceae</taxon>
        <taxon>Dissulfuribacter</taxon>
    </lineage>
</organism>
<gene>
    <name evidence="7" type="primary">cbiQ</name>
    <name evidence="7" type="ORF">ENJ63_00315</name>
</gene>